<sequence>MLLSSLCLFFLPITSAAVGKPLPRPPRCLPSGDEKPINDAFSKGGKGTTVLLCPGSVHRLRNPVVFTAPRQTLTTEGDPAGRERAMLIVEGEDQATAIHADCKQCSWAMIQSLIVDGNRPLLLRVPSGAALIEVGNAEGQTVRDCRLYEPRGWSALHFREGDDKQCRKGLIVGNEIGPCGEEWDDEYDGVVERSPPWGNPRSDGISLACQDSLVEKNVVYDTTDGAIVLFGSAGTEVRYNEVFSRTRVVLGGINLVDYDPWEGDYSGVSVHHNDISALSRFLKVGIVIGPSSWSDDTDTTVHSASVTDNSFHGQNFGYGVVVSSVTGFTVLRNKKDDDAQFDGVKGASCPKAPENGRPTAFLINRGSAKGTFQEDFVNGEVQHVICIDPPPDNGQPYVPWRLRDSPAAVKAKEEQYALEHPEEAKSGFDSRMADALVSYQMTLMKAMDSLTNQVETLSVLPIVLPSESLQEQVDASISTGGGDISSRMGKLQEEEEKLEEMLKGMKVDFDALAQRTKQTIEDNKPVYKYIYNSIGSLKSLQESIPPSSPHNPPSSLSSFGSEERDLSQGEEGEEVSWLGPLSVLAGSSSIVLAAMTVVRRWKGRSSRKGIKIF</sequence>
<feature type="signal peptide" evidence="2">
    <location>
        <begin position="1"/>
        <end position="16"/>
    </location>
</feature>
<dbReference type="InterPro" id="IPR039448">
    <property type="entry name" value="Beta_helix"/>
</dbReference>
<accession>A0A4Q1BU44</accession>
<dbReference type="OrthoDB" id="2587928at2759"/>
<evidence type="ECO:0000313" key="4">
    <source>
        <dbReference type="EMBL" id="RXK41566.1"/>
    </source>
</evidence>
<keyword evidence="5" id="KW-1185">Reference proteome</keyword>
<proteinExistence type="predicted"/>
<evidence type="ECO:0000313" key="5">
    <source>
        <dbReference type="Proteomes" id="UP000289152"/>
    </source>
</evidence>
<organism evidence="4 5">
    <name type="scientific">Tremella mesenterica</name>
    <name type="common">Jelly fungus</name>
    <dbReference type="NCBI Taxonomy" id="5217"/>
    <lineage>
        <taxon>Eukaryota</taxon>
        <taxon>Fungi</taxon>
        <taxon>Dikarya</taxon>
        <taxon>Basidiomycota</taxon>
        <taxon>Agaricomycotina</taxon>
        <taxon>Tremellomycetes</taxon>
        <taxon>Tremellales</taxon>
        <taxon>Tremellaceae</taxon>
        <taxon>Tremella</taxon>
    </lineage>
</organism>
<evidence type="ECO:0000256" key="2">
    <source>
        <dbReference type="SAM" id="SignalP"/>
    </source>
</evidence>
<dbReference type="Gene3D" id="2.160.20.10">
    <property type="entry name" value="Single-stranded right-handed beta-helix, Pectin lyase-like"/>
    <property type="match status" value="1"/>
</dbReference>
<evidence type="ECO:0000256" key="1">
    <source>
        <dbReference type="SAM" id="MobiDB-lite"/>
    </source>
</evidence>
<dbReference type="InterPro" id="IPR012334">
    <property type="entry name" value="Pectin_lyas_fold"/>
</dbReference>
<feature type="domain" description="Right handed beta helix" evidence="3">
    <location>
        <begin position="200"/>
        <end position="333"/>
    </location>
</feature>
<dbReference type="Proteomes" id="UP000289152">
    <property type="component" value="Unassembled WGS sequence"/>
</dbReference>
<dbReference type="EMBL" id="SDIL01000007">
    <property type="protein sequence ID" value="RXK41566.1"/>
    <property type="molecule type" value="Genomic_DNA"/>
</dbReference>
<protein>
    <recommendedName>
        <fullName evidence="3">Right handed beta helix domain-containing protein</fullName>
    </recommendedName>
</protein>
<gene>
    <name evidence="4" type="ORF">M231_01065</name>
</gene>
<dbReference type="VEuPathDB" id="FungiDB:TREMEDRAFT_24408"/>
<feature type="chain" id="PRO_5020564892" description="Right handed beta helix domain-containing protein" evidence="2">
    <location>
        <begin position="17"/>
        <end position="613"/>
    </location>
</feature>
<dbReference type="AlphaFoldDB" id="A0A4Q1BU44"/>
<keyword evidence="2" id="KW-0732">Signal</keyword>
<dbReference type="SUPFAM" id="SSF51126">
    <property type="entry name" value="Pectin lyase-like"/>
    <property type="match status" value="1"/>
</dbReference>
<dbReference type="STRING" id="5217.A0A4Q1BU44"/>
<reference evidence="4 5" key="1">
    <citation type="submission" date="2016-06" db="EMBL/GenBank/DDBJ databases">
        <title>Evolution of pathogenesis and genome organization in the Tremellales.</title>
        <authorList>
            <person name="Cuomo C."/>
            <person name="Litvintseva A."/>
            <person name="Heitman J."/>
            <person name="Chen Y."/>
            <person name="Sun S."/>
            <person name="Springer D."/>
            <person name="Dromer F."/>
            <person name="Young S."/>
            <person name="Zeng Q."/>
            <person name="Chapman S."/>
            <person name="Gujja S."/>
            <person name="Saif S."/>
            <person name="Birren B."/>
        </authorList>
    </citation>
    <scope>NUCLEOTIDE SEQUENCE [LARGE SCALE GENOMIC DNA]</scope>
    <source>
        <strain evidence="4 5">ATCC 28783</strain>
    </source>
</reference>
<feature type="region of interest" description="Disordered" evidence="1">
    <location>
        <begin position="541"/>
        <end position="572"/>
    </location>
</feature>
<comment type="caution">
    <text evidence="4">The sequence shown here is derived from an EMBL/GenBank/DDBJ whole genome shotgun (WGS) entry which is preliminary data.</text>
</comment>
<evidence type="ECO:0000259" key="3">
    <source>
        <dbReference type="Pfam" id="PF13229"/>
    </source>
</evidence>
<dbReference type="InterPro" id="IPR011050">
    <property type="entry name" value="Pectin_lyase_fold/virulence"/>
</dbReference>
<dbReference type="Pfam" id="PF13229">
    <property type="entry name" value="Beta_helix"/>
    <property type="match status" value="1"/>
</dbReference>
<dbReference type="InParanoid" id="A0A4Q1BU44"/>
<name>A0A4Q1BU44_TREME</name>